<reference evidence="1 2" key="1">
    <citation type="submission" date="2020-04" db="EMBL/GenBank/DDBJ databases">
        <title>Genomic insights into acetone-butanol-ethanol (ABE) fermentation by sequencing solventogenic clostridia strains.</title>
        <authorList>
            <person name="Brown S."/>
        </authorList>
    </citation>
    <scope>NUCLEOTIDE SEQUENCE [LARGE SCALE GENOMIC DNA]</scope>
    <source>
        <strain evidence="1 2">DJ011</strain>
    </source>
</reference>
<name>A0A923J055_CLOTT</name>
<evidence type="ECO:0000313" key="2">
    <source>
        <dbReference type="Proteomes" id="UP000563151"/>
    </source>
</evidence>
<dbReference type="RefSeq" id="WP_035151187.1">
    <property type="nucleotide sequence ID" value="NZ_JAAZWO010000009.1"/>
</dbReference>
<proteinExistence type="predicted"/>
<sequence>MDNKLFIKIYYNVNGKESKDINENSKYLIGGGFYNREGGHFTFKARSLKEAKDIANDISYKNTLKNLNFLLLPDNINLQ</sequence>
<dbReference type="EMBL" id="JAAZWO010000009">
    <property type="protein sequence ID" value="MBC2397976.1"/>
    <property type="molecule type" value="Genomic_DNA"/>
</dbReference>
<dbReference type="Proteomes" id="UP000563151">
    <property type="component" value="Unassembled WGS sequence"/>
</dbReference>
<gene>
    <name evidence="1" type="ORF">HGG79_09335</name>
</gene>
<organism evidence="1 2">
    <name type="scientific">Clostridium tetanomorphum</name>
    <dbReference type="NCBI Taxonomy" id="1553"/>
    <lineage>
        <taxon>Bacteria</taxon>
        <taxon>Bacillati</taxon>
        <taxon>Bacillota</taxon>
        <taxon>Clostridia</taxon>
        <taxon>Eubacteriales</taxon>
        <taxon>Clostridiaceae</taxon>
        <taxon>Clostridium</taxon>
    </lineage>
</organism>
<dbReference type="AlphaFoldDB" id="A0A923J055"/>
<protein>
    <submittedName>
        <fullName evidence="1">Uncharacterized protein</fullName>
    </submittedName>
</protein>
<evidence type="ECO:0000313" key="1">
    <source>
        <dbReference type="EMBL" id="MBC2397976.1"/>
    </source>
</evidence>
<keyword evidence="2" id="KW-1185">Reference proteome</keyword>
<comment type="caution">
    <text evidence="1">The sequence shown here is derived from an EMBL/GenBank/DDBJ whole genome shotgun (WGS) entry which is preliminary data.</text>
</comment>
<accession>A0A923J055</accession>